<dbReference type="PATRIC" id="fig|1423773.3.peg.2082"/>
<feature type="transmembrane region" description="Helical" evidence="1">
    <location>
        <begin position="90"/>
        <end position="112"/>
    </location>
</feature>
<protein>
    <submittedName>
        <fullName evidence="2">Uncharacterized protein</fullName>
    </submittedName>
</protein>
<comment type="caution">
    <text evidence="2">The sequence shown here is derived from an EMBL/GenBank/DDBJ whole genome shotgun (WGS) entry which is preliminary data.</text>
</comment>
<evidence type="ECO:0000256" key="1">
    <source>
        <dbReference type="SAM" id="Phobius"/>
    </source>
</evidence>
<sequence length="277" mass="30570">MAEHPTYSAANAALRAQLTTENQAYWDQLVAALRQDPRFTDEETFQEYLGVLLPGFLAAQRANKSAGDYWHGDPLAAAQRLMKRQKGHPWWWSTDLFFPLGLFFVGLVLPTVILPAVPLQLLKIGVQLVLLVVAVILGLWLTPRFATRGQLVSWGLIAVGLLIIWNLVGRALPAVGLVYVTRKGGSLALLAVAVILTALILWDQRRHPNSWLPALVADLWIMTVLALIARINPWSSLMVTSTGNLLIGLGTLVGDISILVSGWHIWRQRRAASLAKK</sequence>
<feature type="transmembrane region" description="Helical" evidence="1">
    <location>
        <begin position="184"/>
        <end position="202"/>
    </location>
</feature>
<proteinExistence type="predicted"/>
<reference evidence="2 3" key="1">
    <citation type="journal article" date="2015" name="Genome Announc.">
        <title>Expanding the biotechnology potential of lactobacilli through comparative genomics of 213 strains and associated genera.</title>
        <authorList>
            <person name="Sun Z."/>
            <person name="Harris H.M."/>
            <person name="McCann A."/>
            <person name="Guo C."/>
            <person name="Argimon S."/>
            <person name="Zhang W."/>
            <person name="Yang X."/>
            <person name="Jeffery I.B."/>
            <person name="Cooney J.C."/>
            <person name="Kagawa T.F."/>
            <person name="Liu W."/>
            <person name="Song Y."/>
            <person name="Salvetti E."/>
            <person name="Wrobel A."/>
            <person name="Rasinkangas P."/>
            <person name="Parkhill J."/>
            <person name="Rea M.C."/>
            <person name="O'Sullivan O."/>
            <person name="Ritari J."/>
            <person name="Douillard F.P."/>
            <person name="Paul Ross R."/>
            <person name="Yang R."/>
            <person name="Briner A.E."/>
            <person name="Felis G.E."/>
            <person name="de Vos W.M."/>
            <person name="Barrangou R."/>
            <person name="Klaenhammer T.R."/>
            <person name="Caufield P.W."/>
            <person name="Cui Y."/>
            <person name="Zhang H."/>
            <person name="O'Toole P.W."/>
        </authorList>
    </citation>
    <scope>NUCLEOTIDE SEQUENCE [LARGE SCALE GENOMIC DNA]</scope>
    <source>
        <strain evidence="2 3">DSM 19117</strain>
    </source>
</reference>
<dbReference type="SUPFAM" id="SSF158560">
    <property type="entry name" value="BH3980-like"/>
    <property type="match status" value="1"/>
</dbReference>
<accession>A0A0R1K480</accession>
<name>A0A0R1K480_9LACO</name>
<feature type="transmembrane region" description="Helical" evidence="1">
    <location>
        <begin position="154"/>
        <end position="172"/>
    </location>
</feature>
<dbReference type="RefSeq" id="WP_225426527.1">
    <property type="nucleotide sequence ID" value="NZ_AZDT01000042.1"/>
</dbReference>
<organism evidence="2 3">
    <name type="scientific">Levilactobacillus namurensis DSM 19117</name>
    <dbReference type="NCBI Taxonomy" id="1423773"/>
    <lineage>
        <taxon>Bacteria</taxon>
        <taxon>Bacillati</taxon>
        <taxon>Bacillota</taxon>
        <taxon>Bacilli</taxon>
        <taxon>Lactobacillales</taxon>
        <taxon>Lactobacillaceae</taxon>
        <taxon>Levilactobacillus</taxon>
    </lineage>
</organism>
<dbReference type="Proteomes" id="UP000051162">
    <property type="component" value="Unassembled WGS sequence"/>
</dbReference>
<gene>
    <name evidence="2" type="ORF">FD30_GL002029</name>
</gene>
<dbReference type="GeneID" id="84783764"/>
<dbReference type="EMBL" id="AZDT01000042">
    <property type="protein sequence ID" value="KRK74858.1"/>
    <property type="molecule type" value="Genomic_DNA"/>
</dbReference>
<feature type="transmembrane region" description="Helical" evidence="1">
    <location>
        <begin position="214"/>
        <end position="233"/>
    </location>
</feature>
<keyword evidence="3" id="KW-1185">Reference proteome</keyword>
<evidence type="ECO:0000313" key="2">
    <source>
        <dbReference type="EMBL" id="KRK74858.1"/>
    </source>
</evidence>
<dbReference type="AlphaFoldDB" id="A0A0R1K480"/>
<keyword evidence="1" id="KW-0472">Membrane</keyword>
<feature type="transmembrane region" description="Helical" evidence="1">
    <location>
        <begin position="124"/>
        <end position="142"/>
    </location>
</feature>
<keyword evidence="1" id="KW-0812">Transmembrane</keyword>
<feature type="transmembrane region" description="Helical" evidence="1">
    <location>
        <begin position="245"/>
        <end position="266"/>
    </location>
</feature>
<evidence type="ECO:0000313" key="3">
    <source>
        <dbReference type="Proteomes" id="UP000051162"/>
    </source>
</evidence>
<keyword evidence="1" id="KW-1133">Transmembrane helix</keyword>